<dbReference type="AlphaFoldDB" id="A0A2H0N4R4"/>
<gene>
    <name evidence="6" type="ORF">COV59_04345</name>
</gene>
<accession>A0A2H0N4R4</accession>
<proteinExistence type="predicted"/>
<feature type="domain" description="RNA polymerase sigma-70 region 2" evidence="5">
    <location>
        <begin position="41"/>
        <end position="94"/>
    </location>
</feature>
<dbReference type="EMBL" id="PCWN01000008">
    <property type="protein sequence ID" value="PIR03868.1"/>
    <property type="molecule type" value="Genomic_DNA"/>
</dbReference>
<dbReference type="Gene3D" id="1.10.1740.10">
    <property type="match status" value="1"/>
</dbReference>
<dbReference type="Proteomes" id="UP000229600">
    <property type="component" value="Unassembled WGS sequence"/>
</dbReference>
<evidence type="ECO:0000313" key="7">
    <source>
        <dbReference type="Proteomes" id="UP000229600"/>
    </source>
</evidence>
<dbReference type="Pfam" id="PF04542">
    <property type="entry name" value="Sigma70_r2"/>
    <property type="match status" value="1"/>
</dbReference>
<dbReference type="InterPro" id="IPR007627">
    <property type="entry name" value="RNA_pol_sigma70_r2"/>
</dbReference>
<keyword evidence="2" id="KW-0731">Sigma factor</keyword>
<organism evidence="6 7">
    <name type="scientific">Candidatus Magasanikbacteria bacterium CG11_big_fil_rev_8_21_14_0_20_39_34</name>
    <dbReference type="NCBI Taxonomy" id="1974653"/>
    <lineage>
        <taxon>Bacteria</taxon>
        <taxon>Candidatus Magasanikiibacteriota</taxon>
    </lineage>
</organism>
<sequence length="97" mass="11359">MKENEGIIVLVGMGKIALNDKTDEEIAKMVQLGDVESFGVLVERYEPKMLRYAQRFLFHKQDTEDQVQEVFLKAYTNIQGFDTKRKFSPWIYLVLLI</sequence>
<evidence type="ECO:0000256" key="1">
    <source>
        <dbReference type="ARBA" id="ARBA00023015"/>
    </source>
</evidence>
<evidence type="ECO:0000313" key="6">
    <source>
        <dbReference type="EMBL" id="PIR03868.1"/>
    </source>
</evidence>
<dbReference type="GO" id="GO:0006352">
    <property type="term" value="P:DNA-templated transcription initiation"/>
    <property type="evidence" value="ECO:0007669"/>
    <property type="project" value="InterPro"/>
</dbReference>
<keyword evidence="3" id="KW-0238">DNA-binding</keyword>
<keyword evidence="4" id="KW-0804">Transcription</keyword>
<evidence type="ECO:0000256" key="4">
    <source>
        <dbReference type="ARBA" id="ARBA00023163"/>
    </source>
</evidence>
<dbReference type="GO" id="GO:0016987">
    <property type="term" value="F:sigma factor activity"/>
    <property type="evidence" value="ECO:0007669"/>
    <property type="project" value="UniProtKB-KW"/>
</dbReference>
<dbReference type="PANTHER" id="PTHR43133:SF8">
    <property type="entry name" value="RNA POLYMERASE SIGMA FACTOR HI_1459-RELATED"/>
    <property type="match status" value="1"/>
</dbReference>
<evidence type="ECO:0000256" key="2">
    <source>
        <dbReference type="ARBA" id="ARBA00023082"/>
    </source>
</evidence>
<dbReference type="InterPro" id="IPR039425">
    <property type="entry name" value="RNA_pol_sigma-70-like"/>
</dbReference>
<dbReference type="SUPFAM" id="SSF88946">
    <property type="entry name" value="Sigma2 domain of RNA polymerase sigma factors"/>
    <property type="match status" value="1"/>
</dbReference>
<evidence type="ECO:0000259" key="5">
    <source>
        <dbReference type="Pfam" id="PF04542"/>
    </source>
</evidence>
<name>A0A2H0N4R4_9BACT</name>
<evidence type="ECO:0000256" key="3">
    <source>
        <dbReference type="ARBA" id="ARBA00023125"/>
    </source>
</evidence>
<reference evidence="6 7" key="1">
    <citation type="submission" date="2017-09" db="EMBL/GenBank/DDBJ databases">
        <title>Depth-based differentiation of microbial function through sediment-hosted aquifers and enrichment of novel symbionts in the deep terrestrial subsurface.</title>
        <authorList>
            <person name="Probst A.J."/>
            <person name="Ladd B."/>
            <person name="Jarett J.K."/>
            <person name="Geller-Mcgrath D.E."/>
            <person name="Sieber C.M."/>
            <person name="Emerson J.B."/>
            <person name="Anantharaman K."/>
            <person name="Thomas B.C."/>
            <person name="Malmstrom R."/>
            <person name="Stieglmeier M."/>
            <person name="Klingl A."/>
            <person name="Woyke T."/>
            <person name="Ryan C.M."/>
            <person name="Banfield J.F."/>
        </authorList>
    </citation>
    <scope>NUCLEOTIDE SEQUENCE [LARGE SCALE GENOMIC DNA]</scope>
    <source>
        <strain evidence="6">CG11_big_fil_rev_8_21_14_0_20_39_34</strain>
    </source>
</reference>
<dbReference type="InterPro" id="IPR013325">
    <property type="entry name" value="RNA_pol_sigma_r2"/>
</dbReference>
<keyword evidence="1" id="KW-0805">Transcription regulation</keyword>
<dbReference type="PANTHER" id="PTHR43133">
    <property type="entry name" value="RNA POLYMERASE ECF-TYPE SIGMA FACTO"/>
    <property type="match status" value="1"/>
</dbReference>
<comment type="caution">
    <text evidence="6">The sequence shown here is derived from an EMBL/GenBank/DDBJ whole genome shotgun (WGS) entry which is preliminary data.</text>
</comment>
<dbReference type="GO" id="GO:0003677">
    <property type="term" value="F:DNA binding"/>
    <property type="evidence" value="ECO:0007669"/>
    <property type="project" value="UniProtKB-KW"/>
</dbReference>
<protein>
    <recommendedName>
        <fullName evidence="5">RNA polymerase sigma-70 region 2 domain-containing protein</fullName>
    </recommendedName>
</protein>